<protein>
    <submittedName>
        <fullName evidence="2">Uncharacterized protein</fullName>
    </submittedName>
</protein>
<dbReference type="AlphaFoldDB" id="A0A4Z2IV74"/>
<dbReference type="OrthoDB" id="8912465at2759"/>
<feature type="region of interest" description="Disordered" evidence="1">
    <location>
        <begin position="83"/>
        <end position="122"/>
    </location>
</feature>
<feature type="region of interest" description="Disordered" evidence="1">
    <location>
        <begin position="298"/>
        <end position="341"/>
    </location>
</feature>
<evidence type="ECO:0000313" key="3">
    <source>
        <dbReference type="Proteomes" id="UP000314294"/>
    </source>
</evidence>
<feature type="compositionally biased region" description="Polar residues" evidence="1">
    <location>
        <begin position="109"/>
        <end position="118"/>
    </location>
</feature>
<name>A0A4Z2IV74_9TELE</name>
<accession>A0A4Z2IV74</accession>
<dbReference type="Proteomes" id="UP000314294">
    <property type="component" value="Unassembled WGS sequence"/>
</dbReference>
<evidence type="ECO:0000313" key="2">
    <source>
        <dbReference type="EMBL" id="TNN81880.1"/>
    </source>
</evidence>
<dbReference type="EMBL" id="SRLO01000043">
    <property type="protein sequence ID" value="TNN81880.1"/>
    <property type="molecule type" value="Genomic_DNA"/>
</dbReference>
<feature type="compositionally biased region" description="Pro residues" evidence="1">
    <location>
        <begin position="164"/>
        <end position="178"/>
    </location>
</feature>
<gene>
    <name evidence="2" type="ORF">EYF80_007788</name>
</gene>
<comment type="caution">
    <text evidence="2">The sequence shown here is derived from an EMBL/GenBank/DDBJ whole genome shotgun (WGS) entry which is preliminary data.</text>
</comment>
<reference evidence="2 3" key="1">
    <citation type="submission" date="2019-03" db="EMBL/GenBank/DDBJ databases">
        <title>First draft genome of Liparis tanakae, snailfish: a comprehensive survey of snailfish specific genes.</title>
        <authorList>
            <person name="Kim W."/>
            <person name="Song I."/>
            <person name="Jeong J.-H."/>
            <person name="Kim D."/>
            <person name="Kim S."/>
            <person name="Ryu S."/>
            <person name="Song J.Y."/>
            <person name="Lee S.K."/>
        </authorList>
    </citation>
    <scope>NUCLEOTIDE SEQUENCE [LARGE SCALE GENOMIC DNA]</scope>
    <source>
        <tissue evidence="2">Muscle</tissue>
    </source>
</reference>
<organism evidence="2 3">
    <name type="scientific">Liparis tanakae</name>
    <name type="common">Tanaka's snailfish</name>
    <dbReference type="NCBI Taxonomy" id="230148"/>
    <lineage>
        <taxon>Eukaryota</taxon>
        <taxon>Metazoa</taxon>
        <taxon>Chordata</taxon>
        <taxon>Craniata</taxon>
        <taxon>Vertebrata</taxon>
        <taxon>Euteleostomi</taxon>
        <taxon>Actinopterygii</taxon>
        <taxon>Neopterygii</taxon>
        <taxon>Teleostei</taxon>
        <taxon>Neoteleostei</taxon>
        <taxon>Acanthomorphata</taxon>
        <taxon>Eupercaria</taxon>
        <taxon>Perciformes</taxon>
        <taxon>Cottioidei</taxon>
        <taxon>Cottales</taxon>
        <taxon>Liparidae</taxon>
        <taxon>Liparis</taxon>
    </lineage>
</organism>
<keyword evidence="3" id="KW-1185">Reference proteome</keyword>
<feature type="region of interest" description="Disordered" evidence="1">
    <location>
        <begin position="157"/>
        <end position="182"/>
    </location>
</feature>
<proteinExistence type="predicted"/>
<feature type="compositionally biased region" description="Polar residues" evidence="1">
    <location>
        <begin position="83"/>
        <end position="93"/>
    </location>
</feature>
<evidence type="ECO:0000256" key="1">
    <source>
        <dbReference type="SAM" id="MobiDB-lite"/>
    </source>
</evidence>
<sequence>MKDRLDVIGMTAHLEQYISRLAHQYQSRVTSSTSDLTSSATPEPGTGGQSQKWQLWSFEERLCLSFYSLCYITLLRYADPSTSDSPSHFNMSKQPEPPQFPGGHFRRSSFIQESSPSPKISEDFPMVEEISRLSGLSRSVVVGLMEQGVELDIDCFQTDNAGEPPAPPPGADPLPGSPALPSGCHPALRFPPGYALPVLPASHQHKELSFGAKWCPSKGWITSAEWGISSYAKREDHRSDWAEEQEVERSAAQTPRKNSNKLWRGFEGRLWGKESESEREEMDRAEYGYGWKRSSIGSWRREHRRGKASSSSNDKRPKVENSPIFSKKRGKEDGERRSTSLRLSRRALFRSES</sequence>